<dbReference type="GO" id="GO:0005737">
    <property type="term" value="C:cytoplasm"/>
    <property type="evidence" value="ECO:0007669"/>
    <property type="project" value="TreeGrafter"/>
</dbReference>
<feature type="region of interest" description="Disordered" evidence="2">
    <location>
        <begin position="920"/>
        <end position="961"/>
    </location>
</feature>
<evidence type="ECO:0000313" key="3">
    <source>
        <dbReference type="EMBL" id="KAF9329378.1"/>
    </source>
</evidence>
<feature type="region of interest" description="Disordered" evidence="2">
    <location>
        <begin position="579"/>
        <end position="629"/>
    </location>
</feature>
<feature type="region of interest" description="Disordered" evidence="2">
    <location>
        <begin position="1232"/>
        <end position="1270"/>
    </location>
</feature>
<feature type="region of interest" description="Disordered" evidence="2">
    <location>
        <begin position="761"/>
        <end position="880"/>
    </location>
</feature>
<dbReference type="Proteomes" id="UP000696485">
    <property type="component" value="Unassembled WGS sequence"/>
</dbReference>
<dbReference type="InterPro" id="IPR051023">
    <property type="entry name" value="PP2A_Regulatory_Subunit_A"/>
</dbReference>
<dbReference type="InterPro" id="IPR011989">
    <property type="entry name" value="ARM-like"/>
</dbReference>
<evidence type="ECO:0000313" key="4">
    <source>
        <dbReference type="Proteomes" id="UP000696485"/>
    </source>
</evidence>
<feature type="compositionally biased region" description="Low complexity" evidence="2">
    <location>
        <begin position="1232"/>
        <end position="1243"/>
    </location>
</feature>
<feature type="compositionally biased region" description="Basic and acidic residues" evidence="2">
    <location>
        <begin position="927"/>
        <end position="943"/>
    </location>
</feature>
<organism evidence="3 4">
    <name type="scientific">Podila minutissima</name>
    <dbReference type="NCBI Taxonomy" id="64525"/>
    <lineage>
        <taxon>Eukaryota</taxon>
        <taxon>Fungi</taxon>
        <taxon>Fungi incertae sedis</taxon>
        <taxon>Mucoromycota</taxon>
        <taxon>Mortierellomycotina</taxon>
        <taxon>Mortierellomycetes</taxon>
        <taxon>Mortierellales</taxon>
        <taxon>Mortierellaceae</taxon>
        <taxon>Podila</taxon>
    </lineage>
</organism>
<feature type="compositionally biased region" description="Basic and acidic residues" evidence="2">
    <location>
        <begin position="1052"/>
        <end position="1062"/>
    </location>
</feature>
<keyword evidence="4" id="KW-1185">Reference proteome</keyword>
<dbReference type="Gene3D" id="1.25.10.10">
    <property type="entry name" value="Leucine-rich Repeat Variant"/>
    <property type="match status" value="1"/>
</dbReference>
<keyword evidence="1" id="KW-0677">Repeat</keyword>
<protein>
    <submittedName>
        <fullName evidence="3">Serine/threonine-protein phosphatase 4 regulatory subunit 1</fullName>
    </submittedName>
</protein>
<feature type="compositionally biased region" description="Basic and acidic residues" evidence="2">
    <location>
        <begin position="1161"/>
        <end position="1170"/>
    </location>
</feature>
<feature type="compositionally biased region" description="Acidic residues" evidence="2">
    <location>
        <begin position="807"/>
        <end position="856"/>
    </location>
</feature>
<dbReference type="InterPro" id="IPR016024">
    <property type="entry name" value="ARM-type_fold"/>
</dbReference>
<evidence type="ECO:0000256" key="1">
    <source>
        <dbReference type="ARBA" id="ARBA00022737"/>
    </source>
</evidence>
<feature type="compositionally biased region" description="Low complexity" evidence="2">
    <location>
        <begin position="1069"/>
        <end position="1081"/>
    </location>
</feature>
<sequence>MADLGLYFGEEDDEQLEQDDKALSYLVLNNDQDDSFDPVDTENLLAQMSGDSLLSHGIELDENTDVVRLFADLSFTPSEKISMFAKSEHDFHRSFLARELSTLLPQMRTHEAIMCVIPVVRELAIDHVDTVRETLASQLDKIVLYFLRHTQIDDTLTDIPLDQYSQLDNHEHDSSELPLLPPGFFTSVFVSLLLEQNEGIAHHAKLAVISVAENVPENLLESEILDGVLAGLSDLYRGTETSEGDSGNDPYGPSKDQHDDEAVIGKAVVVVLLTSLARLLGQKRCVEIVVPTLEKLLNTSPFYVQKEIVLALGELSLVVSQEFLVEKLLPLFEGCAQNESWHVRRACCNVLASFTAAMPADLRATKVVEMFETFLGDVSRSVRISTTEILGAVIASFDQGKASVVLTAGRSKWEEMKPVYMRLAGTFRSPIRRTLACSLHEIARILGPELADRDLALAFADCLKAEGEIKEAVLGHVVEFIACLSPEVRSSCLQDIRDAWIEMEKSSNWRLRDSLAGHLPALCETASGQDLLQVLIPLSVLACTDSVSTIRESGVMSFPALWEASSRIGTIPVPAKQENALEHDQEEDDEDKAIGGLGSFHQAGDEDLDDFEDGPRPMMSFDQDSDDDMDRKDAVKIENIKDHDSKITLVTGESAVTTIRDQVIQQTIDFAVNGGFRSRVVAVQIIQSLLDHGITVAEFEEHFLTLMAETLAVDPVVNVRIWVARVVSWILESKYYGDEPVAPRLHDLLTALQQDSDRDVRIYSGGPAELPKPKKKKKSSKDKKKKKAAKASVFHQNPKAGQVATIQEEDEEGDVQLLFDDGENMEDDDSDEDSDDDDDDDDDDDSDDDEDSDDSTEYLKSAKAGGISNKPRNRNSFGIGMKVMVGDKLTVSGKEIRRPKTSWDYVQDQVEDDTNTEVADFSGLGEQAKEGQLDLLDFGRDGEDTGESNEPGSFDMPRSTLAMDDFEDDTQEEDSGFAKVIPYTTHAASGASPLDVEMEESFDSSVANRTDSGFDGELSDVNIGEDGVEYMDQDEPHQKHKVATLANGSAHEASEHSTEDKSNGFPPLSGSNGPTSSVVVPSPSTISYAALVKNIANDESKGFFVNNNTSSLTSFSQVNIPEPRPSKTSSPAVTVAAAGTGQYTPLSSASSSPAPSPSPQHPKERTPEEEVLRVLSAKLSAGPGKKLSQLNLLPSPLSIAGLDRVKDLNSRGPVGLLSPGVPPISYASVVASGATSSTSSSGAPLPRPPMHATFSPPMSPPMATPHTFSF</sequence>
<proteinExistence type="predicted"/>
<accession>A0A9P5SJM7</accession>
<feature type="region of interest" description="Disordered" evidence="2">
    <location>
        <begin position="239"/>
        <end position="258"/>
    </location>
</feature>
<feature type="region of interest" description="Disordered" evidence="2">
    <location>
        <begin position="1114"/>
        <end position="1170"/>
    </location>
</feature>
<gene>
    <name evidence="3" type="primary">PPP4R1</name>
    <name evidence="3" type="ORF">BG006_007540</name>
</gene>
<dbReference type="AlphaFoldDB" id="A0A9P5SJM7"/>
<feature type="region of interest" description="Disordered" evidence="2">
    <location>
        <begin position="1034"/>
        <end position="1081"/>
    </location>
</feature>
<reference evidence="3" key="1">
    <citation type="journal article" date="2020" name="Fungal Divers.">
        <title>Resolving the Mortierellaceae phylogeny through synthesis of multi-gene phylogenetics and phylogenomics.</title>
        <authorList>
            <person name="Vandepol N."/>
            <person name="Liber J."/>
            <person name="Desiro A."/>
            <person name="Na H."/>
            <person name="Kennedy M."/>
            <person name="Barry K."/>
            <person name="Grigoriev I.V."/>
            <person name="Miller A.N."/>
            <person name="O'Donnell K."/>
            <person name="Stajich J.E."/>
            <person name="Bonito G."/>
        </authorList>
    </citation>
    <scope>NUCLEOTIDE SEQUENCE</scope>
    <source>
        <strain evidence="3">NVP1</strain>
    </source>
</reference>
<feature type="region of interest" description="Disordered" evidence="2">
    <location>
        <begin position="991"/>
        <end position="1021"/>
    </location>
</feature>
<feature type="compositionally biased region" description="Basic residues" evidence="2">
    <location>
        <begin position="773"/>
        <end position="789"/>
    </location>
</feature>
<dbReference type="GO" id="GO:0019888">
    <property type="term" value="F:protein phosphatase regulator activity"/>
    <property type="evidence" value="ECO:0007669"/>
    <property type="project" value="TreeGrafter"/>
</dbReference>
<dbReference type="PANTHER" id="PTHR10648:SF1">
    <property type="entry name" value="SERINE_THREONINE-PROTEIN PHOSPHATASE 4 REGULATORY SUBUNIT 1"/>
    <property type="match status" value="1"/>
</dbReference>
<evidence type="ECO:0000256" key="2">
    <source>
        <dbReference type="SAM" id="MobiDB-lite"/>
    </source>
</evidence>
<dbReference type="PANTHER" id="PTHR10648">
    <property type="entry name" value="SERINE/THREONINE-PROTEIN PHOSPHATASE PP2A 65 KDA REGULATORY SUBUNIT"/>
    <property type="match status" value="1"/>
</dbReference>
<comment type="caution">
    <text evidence="3">The sequence shown here is derived from an EMBL/GenBank/DDBJ whole genome shotgun (WGS) entry which is preliminary data.</text>
</comment>
<name>A0A9P5SJM7_9FUNG</name>
<dbReference type="SUPFAM" id="SSF48371">
    <property type="entry name" value="ARM repeat"/>
    <property type="match status" value="1"/>
</dbReference>
<dbReference type="EMBL" id="JAAAUY010000480">
    <property type="protein sequence ID" value="KAF9329378.1"/>
    <property type="molecule type" value="Genomic_DNA"/>
</dbReference>